<dbReference type="PANTHER" id="PTHR35024">
    <property type="entry name" value="HYPOTHETICAL CYTOSOLIC PROTEIN"/>
    <property type="match status" value="1"/>
</dbReference>
<evidence type="ECO:0000256" key="2">
    <source>
        <dbReference type="SAM" id="MobiDB-lite"/>
    </source>
</evidence>
<comment type="caution">
    <text evidence="3">The sequence shown here is derived from an EMBL/GenBank/DDBJ whole genome shotgun (WGS) entry which is preliminary data.</text>
</comment>
<evidence type="ECO:0000256" key="1">
    <source>
        <dbReference type="ARBA" id="ARBA00044755"/>
    </source>
</evidence>
<evidence type="ECO:0000313" key="3">
    <source>
        <dbReference type="EMBL" id="MBM7572499.1"/>
    </source>
</evidence>
<sequence>MKNKKQLDKLDTVIGVSTTMEGSIQTEGSIRIEGKVIGEINCTGDLTVGIDGVVEANIRARNIIVAGIVTGDVQASGTLHIEEKGKLQGNAQMDSFVIDQGGIFEGQSNMGKASGHSSEKKMEVVAE</sequence>
<keyword evidence="4" id="KW-1185">Reference proteome</keyword>
<comment type="similarity">
    <text evidence="1">Belongs to the bactofilin family.</text>
</comment>
<gene>
    <name evidence="3" type="ORF">JOC48_003027</name>
</gene>
<protein>
    <submittedName>
        <fullName evidence="3">Cytoskeletal protein CcmA (Bactofilin family)</fullName>
    </submittedName>
</protein>
<evidence type="ECO:0000313" key="4">
    <source>
        <dbReference type="Proteomes" id="UP001296943"/>
    </source>
</evidence>
<dbReference type="PANTHER" id="PTHR35024:SF4">
    <property type="entry name" value="POLYMER-FORMING CYTOSKELETAL PROTEIN"/>
    <property type="match status" value="1"/>
</dbReference>
<proteinExistence type="inferred from homology"/>
<dbReference type="EMBL" id="JAFBDR010000018">
    <property type="protein sequence ID" value="MBM7572499.1"/>
    <property type="molecule type" value="Genomic_DNA"/>
</dbReference>
<accession>A0ABS2N2X6</accession>
<feature type="region of interest" description="Disordered" evidence="2">
    <location>
        <begin position="108"/>
        <end position="127"/>
    </location>
</feature>
<dbReference type="InterPro" id="IPR007607">
    <property type="entry name" value="BacA/B"/>
</dbReference>
<organism evidence="3 4">
    <name type="scientific">Aquibacillus albus</name>
    <dbReference type="NCBI Taxonomy" id="1168171"/>
    <lineage>
        <taxon>Bacteria</taxon>
        <taxon>Bacillati</taxon>
        <taxon>Bacillota</taxon>
        <taxon>Bacilli</taxon>
        <taxon>Bacillales</taxon>
        <taxon>Bacillaceae</taxon>
        <taxon>Aquibacillus</taxon>
    </lineage>
</organism>
<reference evidence="3 4" key="1">
    <citation type="submission" date="2021-01" db="EMBL/GenBank/DDBJ databases">
        <title>Genomic Encyclopedia of Type Strains, Phase IV (KMG-IV): sequencing the most valuable type-strain genomes for metagenomic binning, comparative biology and taxonomic classification.</title>
        <authorList>
            <person name="Goeker M."/>
        </authorList>
    </citation>
    <scope>NUCLEOTIDE SEQUENCE [LARGE SCALE GENOMIC DNA]</scope>
    <source>
        <strain evidence="3 4">DSM 23711</strain>
    </source>
</reference>
<dbReference type="Proteomes" id="UP001296943">
    <property type="component" value="Unassembled WGS sequence"/>
</dbReference>
<dbReference type="Pfam" id="PF04519">
    <property type="entry name" value="Bactofilin"/>
    <property type="match status" value="1"/>
</dbReference>
<dbReference type="RefSeq" id="WP_204500939.1">
    <property type="nucleotide sequence ID" value="NZ_JAFBDR010000018.1"/>
</dbReference>
<name>A0ABS2N2X6_9BACI</name>
<feature type="compositionally biased region" description="Basic and acidic residues" evidence="2">
    <location>
        <begin position="117"/>
        <end position="127"/>
    </location>
</feature>